<keyword evidence="1" id="KW-1133">Transmembrane helix</keyword>
<feature type="transmembrane region" description="Helical" evidence="1">
    <location>
        <begin position="166"/>
        <end position="185"/>
    </location>
</feature>
<dbReference type="GO" id="GO:0016020">
    <property type="term" value="C:membrane"/>
    <property type="evidence" value="ECO:0007669"/>
    <property type="project" value="InterPro"/>
</dbReference>
<dbReference type="PANTHER" id="PTHR38686">
    <property type="entry name" value="APOLIPOPROTEIN N-ACYLTRANSFERASE"/>
    <property type="match status" value="1"/>
</dbReference>
<keyword evidence="1" id="KW-0472">Membrane</keyword>
<feature type="transmembrane region" description="Helical" evidence="1">
    <location>
        <begin position="12"/>
        <end position="34"/>
    </location>
</feature>
<feature type="non-terminal residue" evidence="3">
    <location>
        <position position="186"/>
    </location>
</feature>
<evidence type="ECO:0000313" key="4">
    <source>
        <dbReference type="Proteomes" id="UP000718630"/>
    </source>
</evidence>
<feature type="transmembrane region" description="Helical" evidence="1">
    <location>
        <begin position="64"/>
        <end position="85"/>
    </location>
</feature>
<dbReference type="EMBL" id="JABZFZ010000450">
    <property type="protein sequence ID" value="MBF0940706.1"/>
    <property type="molecule type" value="Genomic_DNA"/>
</dbReference>
<dbReference type="InterPro" id="IPR004563">
    <property type="entry name" value="Apolipo_AcylTrfase"/>
</dbReference>
<dbReference type="GO" id="GO:0016410">
    <property type="term" value="F:N-acyltransferase activity"/>
    <property type="evidence" value="ECO:0007669"/>
    <property type="project" value="InterPro"/>
</dbReference>
<feature type="domain" description="Apolipoprotein N-acyltransferase N-terminal" evidence="2">
    <location>
        <begin position="28"/>
        <end position="185"/>
    </location>
</feature>
<dbReference type="PANTHER" id="PTHR38686:SF1">
    <property type="entry name" value="APOLIPOPROTEIN N-ACYLTRANSFERASE"/>
    <property type="match status" value="1"/>
</dbReference>
<comment type="caution">
    <text evidence="3">The sequence shown here is derived from an EMBL/GenBank/DDBJ whole genome shotgun (WGS) entry which is preliminary data.</text>
</comment>
<accession>A0A929N038</accession>
<organism evidence="3 4">
    <name type="scientific">Schaalia georgiae</name>
    <dbReference type="NCBI Taxonomy" id="52768"/>
    <lineage>
        <taxon>Bacteria</taxon>
        <taxon>Bacillati</taxon>
        <taxon>Actinomycetota</taxon>
        <taxon>Actinomycetes</taxon>
        <taxon>Actinomycetales</taxon>
        <taxon>Actinomycetaceae</taxon>
        <taxon>Schaalia</taxon>
    </lineage>
</organism>
<evidence type="ECO:0000313" key="3">
    <source>
        <dbReference type="EMBL" id="MBF0940706.1"/>
    </source>
</evidence>
<evidence type="ECO:0000259" key="2">
    <source>
        <dbReference type="Pfam" id="PF20154"/>
    </source>
</evidence>
<protein>
    <submittedName>
        <fullName evidence="3">Apolipoprotein N-acyltransferase</fullName>
    </submittedName>
</protein>
<dbReference type="AlphaFoldDB" id="A0A929N038"/>
<reference evidence="3" key="1">
    <citation type="submission" date="2020-04" db="EMBL/GenBank/DDBJ databases">
        <title>Deep metagenomics examines the oral microbiome during advanced dental caries in children, revealing novel taxa and co-occurrences with host molecules.</title>
        <authorList>
            <person name="Baker J.L."/>
            <person name="Morton J.T."/>
            <person name="Dinis M."/>
            <person name="Alvarez R."/>
            <person name="Tran N.C."/>
            <person name="Knight R."/>
            <person name="Edlund A."/>
        </authorList>
    </citation>
    <scope>NUCLEOTIDE SEQUENCE</scope>
    <source>
        <strain evidence="3">JCVI_32_bin.64</strain>
    </source>
</reference>
<feature type="transmembrane region" description="Helical" evidence="1">
    <location>
        <begin position="91"/>
        <end position="113"/>
    </location>
</feature>
<sequence length="186" mass="19769">MRDEEAQWRGAGAGAPRALGAMAVCAAAGFALYLAFPPVGWWWTAVPALAVLVACVDRARMGRALLNTTAFGVAFWTPLIPWVVVSTRTPLAWVALVVSQVLFLSLWSLSVSLMRVWSWTRSPVGQALGCALAWTGVEQARSAFPWSGFPWGTVALPQVDSPLGRLAPYGGVALVSFAVMAVAVLV</sequence>
<dbReference type="GO" id="GO:0042158">
    <property type="term" value="P:lipoprotein biosynthetic process"/>
    <property type="evidence" value="ECO:0007669"/>
    <property type="project" value="InterPro"/>
</dbReference>
<gene>
    <name evidence="3" type="ORF">HXK03_07535</name>
</gene>
<feature type="transmembrane region" description="Helical" evidence="1">
    <location>
        <begin position="40"/>
        <end position="57"/>
    </location>
</feature>
<keyword evidence="1" id="KW-0812">Transmembrane</keyword>
<proteinExistence type="predicted"/>
<dbReference type="InterPro" id="IPR045378">
    <property type="entry name" value="LNT_N"/>
</dbReference>
<dbReference type="Proteomes" id="UP000718630">
    <property type="component" value="Unassembled WGS sequence"/>
</dbReference>
<dbReference type="Pfam" id="PF20154">
    <property type="entry name" value="LNT_N"/>
    <property type="match status" value="1"/>
</dbReference>
<evidence type="ECO:0000256" key="1">
    <source>
        <dbReference type="SAM" id="Phobius"/>
    </source>
</evidence>
<name>A0A929N038_9ACTO</name>